<feature type="domain" description="ABC3 transporter permease C-terminal" evidence="7">
    <location>
        <begin position="714"/>
        <end position="826"/>
    </location>
</feature>
<feature type="transmembrane region" description="Helical" evidence="6">
    <location>
        <begin position="797"/>
        <end position="818"/>
    </location>
</feature>
<evidence type="ECO:0000256" key="2">
    <source>
        <dbReference type="ARBA" id="ARBA00022475"/>
    </source>
</evidence>
<evidence type="ECO:0000313" key="8">
    <source>
        <dbReference type="EMBL" id="ALI59489.1"/>
    </source>
</evidence>
<sequence length="833" mass="89710">MKPVPLSRLLSLAGRQLFRESRSGELRVLFFALLIAVASSTAIGYFSARLNGAMLARAAEFLGADLVLNGTQPASAEQIERGTRLGLRHADSVEFSSVIATDQGIQLSSIKAVGDRYPLRGQLKSAAAPFAAEQAGGRPQAGEVWVESRLLVSLDLKVGDSIEIGRKPLRIARILTYEPDRAGDFYSLTPRAMMSLADLDATGVVQPGSRVRYRDLWEGPSEALQAYRQQVKGSLAANQRLQDARDGNRQVGDALGRAERYLNLASLAAVLLAGVAVALSAARFAARRYDASALLRCLGLSRSETLLLYALQLLLLGLLASAIGALLGWLAQLGLFRLLATLLPPDVPAGGLFPAFAGIATGLVALAGFALPPLAALGRVPPLRVLRSDLLPVPMRTWMAYACALLALGLIMWRLSLDLKLTLALLGGGLVATLVLGALLLLGLNGLRRALARASLPWRLGLGQLLRHPLAAAGQSLAFGLILLAMALIALLRGELLDTWQAQLPPDAPNHFALNILPTEKEAFERRVQKLSPGAEPLFPMVPGRLVAVNGKPVQALDEDVRSERALQRDLGLTWSERLPSGNQLTAGRWWSAPQPGALPGVSVEEKLAANLRIQVGDRLTFSVAGQNREVQVQSLRKVKWDNFQPNFFMVFQPDTLTDLPVTYLTSFYLPASQERDLIELARAFPTVTLLPVDALLSQLRSILDQVTLALEYVLVFVLAAGFVVLFAGLQATLDERVRQGALLRALGAERELLQRTRRVEFALLGAVSGLLAALGCEAVSLLLYRLVFDLPWQAHPWLLALPLVGAVLVGGAGLLGTRRALNSSPLRVLREG</sequence>
<keyword evidence="2" id="KW-1003">Cell membrane</keyword>
<feature type="transmembrane region" description="Helical" evidence="6">
    <location>
        <begin position="710"/>
        <end position="730"/>
    </location>
</feature>
<dbReference type="AlphaFoldDB" id="A0A0P0AL07"/>
<dbReference type="InterPro" id="IPR038766">
    <property type="entry name" value="Membrane_comp_ABC_pdt"/>
</dbReference>
<evidence type="ECO:0000256" key="3">
    <source>
        <dbReference type="ARBA" id="ARBA00022692"/>
    </source>
</evidence>
<dbReference type="EMBL" id="KT454971">
    <property type="protein sequence ID" value="ALI59489.1"/>
    <property type="molecule type" value="Genomic_DNA"/>
</dbReference>
<feature type="transmembrane region" description="Helical" evidence="6">
    <location>
        <begin position="28"/>
        <end position="48"/>
    </location>
</feature>
<evidence type="ECO:0000256" key="1">
    <source>
        <dbReference type="ARBA" id="ARBA00004651"/>
    </source>
</evidence>
<comment type="subcellular location">
    <subcellularLocation>
        <location evidence="1">Cell membrane</location>
        <topology evidence="1">Multi-pass membrane protein</topology>
    </subcellularLocation>
</comment>
<dbReference type="InterPro" id="IPR003838">
    <property type="entry name" value="ABC3_permease_C"/>
</dbReference>
<feature type="transmembrane region" description="Helical" evidence="6">
    <location>
        <begin position="351"/>
        <end position="377"/>
    </location>
</feature>
<feature type="transmembrane region" description="Helical" evidence="6">
    <location>
        <begin position="762"/>
        <end position="785"/>
    </location>
</feature>
<dbReference type="Pfam" id="PF02687">
    <property type="entry name" value="FtsX"/>
    <property type="match status" value="2"/>
</dbReference>
<gene>
    <name evidence="8" type="ORF">CCBH4851_00796</name>
</gene>
<evidence type="ECO:0000256" key="5">
    <source>
        <dbReference type="ARBA" id="ARBA00023136"/>
    </source>
</evidence>
<keyword evidence="5 6" id="KW-0472">Membrane</keyword>
<dbReference type="PANTHER" id="PTHR30287:SF1">
    <property type="entry name" value="INNER MEMBRANE PROTEIN"/>
    <property type="match status" value="1"/>
</dbReference>
<dbReference type="PANTHER" id="PTHR30287">
    <property type="entry name" value="MEMBRANE COMPONENT OF PREDICTED ABC SUPERFAMILY METABOLITE UPTAKE TRANSPORTER"/>
    <property type="match status" value="1"/>
</dbReference>
<feature type="domain" description="ABC3 transporter permease C-terminal" evidence="7">
    <location>
        <begin position="264"/>
        <end position="370"/>
    </location>
</feature>
<organism evidence="8">
    <name type="scientific">Pseudomonas aeruginosa</name>
    <dbReference type="NCBI Taxonomy" id="287"/>
    <lineage>
        <taxon>Bacteria</taxon>
        <taxon>Pseudomonadati</taxon>
        <taxon>Pseudomonadota</taxon>
        <taxon>Gammaproteobacteria</taxon>
        <taxon>Pseudomonadales</taxon>
        <taxon>Pseudomonadaceae</taxon>
        <taxon>Pseudomonas</taxon>
    </lineage>
</organism>
<proteinExistence type="predicted"/>
<keyword evidence="4 6" id="KW-1133">Transmembrane helix</keyword>
<evidence type="ECO:0000259" key="7">
    <source>
        <dbReference type="Pfam" id="PF02687"/>
    </source>
</evidence>
<protein>
    <recommendedName>
        <fullName evidence="7">ABC3 transporter permease C-terminal domain-containing protein</fullName>
    </recommendedName>
</protein>
<name>A0A0P0AL07_PSEAI</name>
<keyword evidence="3 6" id="KW-0812">Transmembrane</keyword>
<evidence type="ECO:0000256" key="6">
    <source>
        <dbReference type="SAM" id="Phobius"/>
    </source>
</evidence>
<reference evidence="8" key="1">
    <citation type="submission" date="2015-08" db="EMBL/GenBank/DDBJ databases">
        <title>Pseudomonas aeruginosa strain CCBH4851 chromosome region.</title>
        <authorList>
            <person name="Silveira M.C."/>
            <person name="Carvalho-Assef A.P.D."/>
            <person name="Albano R.M."/>
        </authorList>
    </citation>
    <scope>NUCLEOTIDE SEQUENCE</scope>
    <source>
        <strain evidence="8">CCBH4851</strain>
    </source>
</reference>
<dbReference type="GO" id="GO:0005886">
    <property type="term" value="C:plasma membrane"/>
    <property type="evidence" value="ECO:0007669"/>
    <property type="project" value="UniProtKB-SubCell"/>
</dbReference>
<feature type="transmembrane region" description="Helical" evidence="6">
    <location>
        <begin position="264"/>
        <end position="285"/>
    </location>
</feature>
<dbReference type="PATRIC" id="fig|287.2965.peg.2184"/>
<feature type="transmembrane region" description="Helical" evidence="6">
    <location>
        <begin position="398"/>
        <end position="415"/>
    </location>
</feature>
<feature type="transmembrane region" description="Helical" evidence="6">
    <location>
        <begin position="465"/>
        <end position="492"/>
    </location>
</feature>
<feature type="transmembrane region" description="Helical" evidence="6">
    <location>
        <begin position="421"/>
        <end position="444"/>
    </location>
</feature>
<evidence type="ECO:0000256" key="4">
    <source>
        <dbReference type="ARBA" id="ARBA00022989"/>
    </source>
</evidence>
<feature type="transmembrane region" description="Helical" evidence="6">
    <location>
        <begin position="306"/>
        <end position="331"/>
    </location>
</feature>
<accession>A0A0P0AL07</accession>